<evidence type="ECO:0000313" key="8">
    <source>
        <dbReference type="Proteomes" id="UP000286712"/>
    </source>
</evidence>
<dbReference type="EMBL" id="PEMW01000045">
    <property type="protein sequence ID" value="RTI60315.1"/>
    <property type="molecule type" value="Genomic_DNA"/>
</dbReference>
<dbReference type="Proteomes" id="UP000286734">
    <property type="component" value="Unassembled WGS sequence"/>
</dbReference>
<dbReference type="NCBIfam" id="TIGR01764">
    <property type="entry name" value="excise"/>
    <property type="match status" value="1"/>
</dbReference>
<evidence type="ECO:0000313" key="9">
    <source>
        <dbReference type="Proteomes" id="UP000286734"/>
    </source>
</evidence>
<dbReference type="SUPFAM" id="SSF46955">
    <property type="entry name" value="Putative DNA-binding domain"/>
    <property type="match status" value="1"/>
</dbReference>
<name>A0A430RL65_THESC</name>
<protein>
    <recommendedName>
        <fullName evidence="1">HTH cro/C1-type domain-containing protein</fullName>
    </recommendedName>
</protein>
<evidence type="ECO:0000313" key="11">
    <source>
        <dbReference type="Proteomes" id="UP000287439"/>
    </source>
</evidence>
<evidence type="ECO:0000313" key="7">
    <source>
        <dbReference type="EMBL" id="RTI60315.1"/>
    </source>
</evidence>
<dbReference type="Proteomes" id="UP000286712">
    <property type="component" value="Unassembled WGS sequence"/>
</dbReference>
<dbReference type="PROSITE" id="PS50943">
    <property type="entry name" value="HTH_CROC1"/>
    <property type="match status" value="1"/>
</dbReference>
<dbReference type="Proteomes" id="UP000287439">
    <property type="component" value="Unassembled WGS sequence"/>
</dbReference>
<dbReference type="InterPro" id="IPR001387">
    <property type="entry name" value="Cro/C1-type_HTH"/>
</dbReference>
<dbReference type="RefSeq" id="WP_041438553.1">
    <property type="nucleotide sequence ID" value="NZ_PELP01000333.1"/>
</dbReference>
<dbReference type="InterPro" id="IPR010093">
    <property type="entry name" value="SinI_DNA-bd"/>
</dbReference>
<dbReference type="Pfam" id="PF12728">
    <property type="entry name" value="HTH_17"/>
    <property type="match status" value="1"/>
</dbReference>
<dbReference type="SUPFAM" id="SSF47413">
    <property type="entry name" value="lambda repressor-like DNA-binding domains"/>
    <property type="match status" value="1"/>
</dbReference>
<dbReference type="AlphaFoldDB" id="A0A430RL65"/>
<evidence type="ECO:0000313" key="4">
    <source>
        <dbReference type="EMBL" id="RTH25964.1"/>
    </source>
</evidence>
<dbReference type="Gene3D" id="1.10.260.40">
    <property type="entry name" value="lambda repressor-like DNA-binding domains"/>
    <property type="match status" value="1"/>
</dbReference>
<proteinExistence type="predicted"/>
<dbReference type="EMBL" id="PEMN01000041">
    <property type="protein sequence ID" value="RTI20222.1"/>
    <property type="molecule type" value="Genomic_DNA"/>
</dbReference>
<dbReference type="InterPro" id="IPR009061">
    <property type="entry name" value="DNA-bd_dom_put_sf"/>
</dbReference>
<dbReference type="Proteomes" id="UP000287155">
    <property type="component" value="Unassembled WGS sequence"/>
</dbReference>
<dbReference type="EMBL" id="PELW01000144">
    <property type="protein sequence ID" value="RTH25964.1"/>
    <property type="molecule type" value="Genomic_DNA"/>
</dbReference>
<dbReference type="SMART" id="SM00530">
    <property type="entry name" value="HTH_XRE"/>
    <property type="match status" value="1"/>
</dbReference>
<gene>
    <name evidence="7" type="ORF">CSW14_02030</name>
    <name evidence="6" type="ORF">CSW23_01965</name>
    <name evidence="5" type="ORF">CSW27_10225</name>
    <name evidence="4" type="ORF">CSW40_06020</name>
    <name evidence="3" type="ORF">CSW41_07310</name>
    <name evidence="2" type="ORF">CSW47_10480</name>
</gene>
<reference evidence="8 9" key="1">
    <citation type="journal article" date="2019" name="Extremophiles">
        <title>Biogeography of thermophiles and predominance of Thermus scotoductus in domestic water heaters.</title>
        <authorList>
            <person name="Wilpiszeski R.L."/>
            <person name="Zhang Z."/>
            <person name="House C.H."/>
        </authorList>
    </citation>
    <scope>NUCLEOTIDE SEQUENCE [LARGE SCALE GENOMIC DNA]</scope>
    <source>
        <strain evidence="6 13">10_S10</strain>
        <strain evidence="5 10">14_S14</strain>
        <strain evidence="7 12">1_S1</strain>
        <strain evidence="4 8">27_S27</strain>
        <strain evidence="3 11">28_S28</strain>
        <strain evidence="2 9">34_S34</strain>
    </source>
</reference>
<dbReference type="Proteomes" id="UP000287467">
    <property type="component" value="Unassembled WGS sequence"/>
</dbReference>
<sequence length="150" mass="16818">MRGLRELRGMVGMTIAELARVTGLSRSYLWRLERGERKPGVKAVFPIMRVFSERLGIPETAVLEILMGKRVAEAFSYKSLSGREPAPRYLTVDQAARYLGVSRSYIKNAVRSGLLRPRPVPGPRGQMVFSIEELQSFAKRHLENAGVTAE</sequence>
<evidence type="ECO:0000313" key="12">
    <source>
        <dbReference type="Proteomes" id="UP000287467"/>
    </source>
</evidence>
<evidence type="ECO:0000313" key="5">
    <source>
        <dbReference type="EMBL" id="RTI12582.1"/>
    </source>
</evidence>
<dbReference type="Pfam" id="PF01381">
    <property type="entry name" value="HTH_3"/>
    <property type="match status" value="1"/>
</dbReference>
<evidence type="ECO:0000313" key="2">
    <source>
        <dbReference type="EMBL" id="RTH02513.1"/>
    </source>
</evidence>
<comment type="caution">
    <text evidence="3">The sequence shown here is derived from an EMBL/GenBank/DDBJ whole genome shotgun (WGS) entry which is preliminary data.</text>
</comment>
<dbReference type="InterPro" id="IPR041657">
    <property type="entry name" value="HTH_17"/>
</dbReference>
<evidence type="ECO:0000313" key="6">
    <source>
        <dbReference type="EMBL" id="RTI20222.1"/>
    </source>
</evidence>
<dbReference type="GO" id="GO:0003677">
    <property type="term" value="F:DNA binding"/>
    <property type="evidence" value="ECO:0007669"/>
    <property type="project" value="InterPro"/>
</dbReference>
<dbReference type="Proteomes" id="UP000288073">
    <property type="component" value="Unassembled WGS sequence"/>
</dbReference>
<accession>A0A430RL65</accession>
<evidence type="ECO:0000313" key="10">
    <source>
        <dbReference type="Proteomes" id="UP000287155"/>
    </source>
</evidence>
<organism evidence="3 11">
    <name type="scientific">Thermus scotoductus</name>
    <dbReference type="NCBI Taxonomy" id="37636"/>
    <lineage>
        <taxon>Bacteria</taxon>
        <taxon>Thermotogati</taxon>
        <taxon>Deinococcota</taxon>
        <taxon>Deinococci</taxon>
        <taxon>Thermales</taxon>
        <taxon>Thermaceae</taxon>
        <taxon>Thermus</taxon>
    </lineage>
</organism>
<evidence type="ECO:0000313" key="13">
    <source>
        <dbReference type="Proteomes" id="UP000288073"/>
    </source>
</evidence>
<dbReference type="EMBL" id="PELP01000333">
    <property type="protein sequence ID" value="RTH02513.1"/>
    <property type="molecule type" value="Genomic_DNA"/>
</dbReference>
<feature type="domain" description="HTH cro/C1-type" evidence="1">
    <location>
        <begin position="4"/>
        <end position="51"/>
    </location>
</feature>
<dbReference type="EMBL" id="PEMJ01000324">
    <property type="protein sequence ID" value="RTI12582.1"/>
    <property type="molecule type" value="Genomic_DNA"/>
</dbReference>
<dbReference type="InterPro" id="IPR010982">
    <property type="entry name" value="Lambda_DNA-bd_dom_sf"/>
</dbReference>
<evidence type="ECO:0000313" key="3">
    <source>
        <dbReference type="EMBL" id="RTH17860.1"/>
    </source>
</evidence>
<dbReference type="CDD" id="cd00093">
    <property type="entry name" value="HTH_XRE"/>
    <property type="match status" value="1"/>
</dbReference>
<dbReference type="EMBL" id="PELV01000222">
    <property type="protein sequence ID" value="RTH17860.1"/>
    <property type="molecule type" value="Genomic_DNA"/>
</dbReference>
<evidence type="ECO:0000259" key="1">
    <source>
        <dbReference type="PROSITE" id="PS50943"/>
    </source>
</evidence>